<organism evidence="2">
    <name type="scientific">Pseudomonas marincola</name>
    <dbReference type="NCBI Taxonomy" id="437900"/>
    <lineage>
        <taxon>Bacteria</taxon>
        <taxon>Pseudomonadati</taxon>
        <taxon>Pseudomonadota</taxon>
        <taxon>Gammaproteobacteria</taxon>
        <taxon>Pseudomonadales</taxon>
        <taxon>Pseudomonadaceae</taxon>
        <taxon>Pseudomonas</taxon>
    </lineage>
</organism>
<reference evidence="2" key="1">
    <citation type="submission" date="2019-02" db="EMBL/GenBank/DDBJ databases">
        <authorList>
            <consortium name="Genoscope - CEA"/>
            <person name="William W."/>
        </authorList>
    </citation>
    <scope>NUCLEOTIDE SEQUENCE [LARGE SCALE GENOMIC DNA]</scope>
    <source>
        <strain evidence="2">YSy11</strain>
    </source>
</reference>
<dbReference type="AlphaFoldDB" id="A0A653E7N7"/>
<feature type="region of interest" description="Disordered" evidence="1">
    <location>
        <begin position="1"/>
        <end position="25"/>
    </location>
</feature>
<evidence type="ECO:0000256" key="1">
    <source>
        <dbReference type="SAM" id="MobiDB-lite"/>
    </source>
</evidence>
<dbReference type="EMBL" id="LR215729">
    <property type="protein sequence ID" value="VEV98016.1"/>
    <property type="molecule type" value="Genomic_DNA"/>
</dbReference>
<feature type="compositionally biased region" description="Acidic residues" evidence="1">
    <location>
        <begin position="16"/>
        <end position="25"/>
    </location>
</feature>
<name>A0A653E7N7_9PSED</name>
<gene>
    <name evidence="2" type="ORF">PMYSY11_2972</name>
</gene>
<sequence length="61" mass="7461">MRYKVKQRNFDKRTEDTDDEQGEEEWPDLLQIVPVETRNAARRRFISRVLEDIDPRLEKTK</sequence>
<proteinExistence type="predicted"/>
<accession>A0A653E7N7</accession>
<evidence type="ECO:0000313" key="2">
    <source>
        <dbReference type="EMBL" id="VEV98016.1"/>
    </source>
</evidence>
<protein>
    <submittedName>
        <fullName evidence="2">Uncharacterized protein</fullName>
    </submittedName>
</protein>